<comment type="caution">
    <text evidence="1">The sequence shown here is derived from an EMBL/GenBank/DDBJ whole genome shotgun (WGS) entry which is preliminary data.</text>
</comment>
<evidence type="ECO:0000313" key="2">
    <source>
        <dbReference type="Proteomes" id="UP000291078"/>
    </source>
</evidence>
<dbReference type="InterPro" id="IPR021330">
    <property type="entry name" value="DUF2939"/>
</dbReference>
<evidence type="ECO:0000313" key="1">
    <source>
        <dbReference type="EMBL" id="RZT42494.1"/>
    </source>
</evidence>
<dbReference type="Pfam" id="PF11159">
    <property type="entry name" value="DUF2939"/>
    <property type="match status" value="1"/>
</dbReference>
<protein>
    <submittedName>
        <fullName evidence="1">DUF2939 family protein</fullName>
    </submittedName>
</protein>
<dbReference type="OrthoDB" id="8706891at2"/>
<sequence>MNRKILIGVIAIVAVVVVTSYASPYWTIYQMRGAIEKHDAETFSKYVDYAALRENLKAQLAPGSKDAPKDHTLAGLGQMIGGAVADKVVDVMVTPEGVMALMSGEKPGPQIARRKSQTAPAAAPDAAAKQEAARDAVKYSVSYRGWSLVQASAMRDNGQPIIVDLRRHGLWSWKVAGARIPGLSSH</sequence>
<organism evidence="1 2">
    <name type="scientific">Cupriavidus agavae</name>
    <dbReference type="NCBI Taxonomy" id="1001822"/>
    <lineage>
        <taxon>Bacteria</taxon>
        <taxon>Pseudomonadati</taxon>
        <taxon>Pseudomonadota</taxon>
        <taxon>Betaproteobacteria</taxon>
        <taxon>Burkholderiales</taxon>
        <taxon>Burkholderiaceae</taxon>
        <taxon>Cupriavidus</taxon>
    </lineage>
</organism>
<proteinExistence type="predicted"/>
<name>A0A4Q7S7U4_9BURK</name>
<keyword evidence="2" id="KW-1185">Reference proteome</keyword>
<dbReference type="RefSeq" id="WP_130390481.1">
    <property type="nucleotide sequence ID" value="NZ_SGXM01000001.1"/>
</dbReference>
<dbReference type="Proteomes" id="UP000291078">
    <property type="component" value="Unassembled WGS sequence"/>
</dbReference>
<gene>
    <name evidence="1" type="ORF">EV147_1530</name>
</gene>
<accession>A0A4Q7S7U4</accession>
<reference evidence="1 2" key="1">
    <citation type="journal article" date="2015" name="Stand. Genomic Sci.">
        <title>Genomic Encyclopedia of Bacterial and Archaeal Type Strains, Phase III: the genomes of soil and plant-associated and newly described type strains.</title>
        <authorList>
            <person name="Whitman W.B."/>
            <person name="Woyke T."/>
            <person name="Klenk H.P."/>
            <person name="Zhou Y."/>
            <person name="Lilburn T.G."/>
            <person name="Beck B.J."/>
            <person name="De Vos P."/>
            <person name="Vandamme P."/>
            <person name="Eisen J.A."/>
            <person name="Garrity G."/>
            <person name="Hugenholtz P."/>
            <person name="Kyrpides N.C."/>
        </authorList>
    </citation>
    <scope>NUCLEOTIDE SEQUENCE [LARGE SCALE GENOMIC DNA]</scope>
    <source>
        <strain evidence="1 2">ASC-9842</strain>
    </source>
</reference>
<dbReference type="AlphaFoldDB" id="A0A4Q7S7U4"/>
<dbReference type="EMBL" id="SGXM01000001">
    <property type="protein sequence ID" value="RZT42494.1"/>
    <property type="molecule type" value="Genomic_DNA"/>
</dbReference>